<evidence type="ECO:0000256" key="2">
    <source>
        <dbReference type="ARBA" id="ARBA00012944"/>
    </source>
</evidence>
<evidence type="ECO:0000256" key="3">
    <source>
        <dbReference type="ARBA" id="ARBA00021096"/>
    </source>
</evidence>
<feature type="transmembrane region" description="Helical" evidence="16">
    <location>
        <begin position="64"/>
        <end position="81"/>
    </location>
</feature>
<dbReference type="InterPro" id="IPR010934">
    <property type="entry name" value="NADH_DH_su5_C"/>
</dbReference>
<evidence type="ECO:0000256" key="11">
    <source>
        <dbReference type="ARBA" id="ARBA00023027"/>
    </source>
</evidence>
<dbReference type="Pfam" id="PF06455">
    <property type="entry name" value="NADH5_C"/>
    <property type="match status" value="1"/>
</dbReference>
<dbReference type="GO" id="GO:0042773">
    <property type="term" value="P:ATP synthesis coupled electron transport"/>
    <property type="evidence" value="ECO:0007669"/>
    <property type="project" value="InterPro"/>
</dbReference>
<keyword evidence="11 16" id="KW-0520">NAD</keyword>
<gene>
    <name evidence="20" type="primary">nad5</name>
</gene>
<dbReference type="InterPro" id="IPR003945">
    <property type="entry name" value="NU5C-like"/>
</dbReference>
<feature type="transmembrane region" description="Helical" evidence="16">
    <location>
        <begin position="243"/>
        <end position="263"/>
    </location>
</feature>
<feature type="transmembrane region" description="Helical" evidence="16">
    <location>
        <begin position="457"/>
        <end position="475"/>
    </location>
</feature>
<dbReference type="GO" id="GO:0003954">
    <property type="term" value="F:NADH dehydrogenase activity"/>
    <property type="evidence" value="ECO:0007669"/>
    <property type="project" value="TreeGrafter"/>
</dbReference>
<keyword evidence="10 16" id="KW-1133">Transmembrane helix</keyword>
<comment type="similarity">
    <text evidence="16">Belongs to the complex I subunit 5 family.</text>
</comment>
<feature type="transmembrane region" description="Helical" evidence="16">
    <location>
        <begin position="335"/>
        <end position="359"/>
    </location>
</feature>
<proteinExistence type="inferred from homology"/>
<feature type="domain" description="NADH dehydrogenase subunit 5 C-terminal" evidence="19">
    <location>
        <begin position="395"/>
        <end position="575"/>
    </location>
</feature>
<evidence type="ECO:0000259" key="17">
    <source>
        <dbReference type="Pfam" id="PF00361"/>
    </source>
</evidence>
<evidence type="ECO:0000256" key="12">
    <source>
        <dbReference type="ARBA" id="ARBA00023075"/>
    </source>
</evidence>
<evidence type="ECO:0000256" key="15">
    <source>
        <dbReference type="ARBA" id="ARBA00049551"/>
    </source>
</evidence>
<reference evidence="20" key="1">
    <citation type="submission" date="2021-01" db="EMBL/GenBank/DDBJ databases">
        <authorList>
            <person name="Nam S.-E."/>
            <person name="Lee S."/>
            <person name="Rhee J.-S."/>
        </authorList>
    </citation>
    <scope>NUCLEOTIDE SEQUENCE</scope>
</reference>
<evidence type="ECO:0000256" key="5">
    <source>
        <dbReference type="ARBA" id="ARBA00022660"/>
    </source>
</evidence>
<dbReference type="AlphaFoldDB" id="A0A8A4VQ37"/>
<evidence type="ECO:0000256" key="16">
    <source>
        <dbReference type="RuleBase" id="RU003404"/>
    </source>
</evidence>
<sequence length="578" mass="63662">MMPRWNQHHPAMLMSIVLFIMSFFIFFTSLKFLMASKTMFIHWEIFMLNSTSITFPIILDPVGLMFSAIVLFISANVMLFTKDYMSTDPFIHRFIHLVALFILSMNMLIYFPHLITLLLGWDGLGLVSFLLVIYYQNPKSLGAGMITALTNRVGDAMLLLSIGFALNNSHWYITNLWASSSSSVMTISILIAAMTKSAQMPFSSWLPAAMAAPTPVSALVHSSTLVTAGVFLLIRFYPFLSSAPWFNTTLLFIACITMLMAGLSATTECDLKKIIALSTLSQLGVMMSSLGLGLPLLTAFHLMTHALFKALLFICAGSMIHLHHHNQDLRMTGNLFYQTPLTTACLTIANLSLCGMPFLAGFYSKDMILEFALAGPVNLIILLMLMFATGATAAYSMRFTIIALWAPSASNSMHHINDNSPYISTPILLLSLGAIMSGATMNWLFTPMTQEPIMPSLLKILPFVVTISGAYLAWFPNTLTSSSPPPLMNTPVTHEASCTMWYLAPLSTQQLLPKPFSLGHMSQSILDNGWVELGGGQGAHLITSSISTSHQPLQASPINSFLHMTLFISIPIFILFIL</sequence>
<evidence type="ECO:0000256" key="7">
    <source>
        <dbReference type="ARBA" id="ARBA00022792"/>
    </source>
</evidence>
<dbReference type="PANTHER" id="PTHR42829">
    <property type="entry name" value="NADH-UBIQUINONE OXIDOREDUCTASE CHAIN 5"/>
    <property type="match status" value="1"/>
</dbReference>
<dbReference type="PANTHER" id="PTHR42829:SF2">
    <property type="entry name" value="NADH-UBIQUINONE OXIDOREDUCTASE CHAIN 5"/>
    <property type="match status" value="1"/>
</dbReference>
<evidence type="ECO:0000256" key="4">
    <source>
        <dbReference type="ARBA" id="ARBA00022448"/>
    </source>
</evidence>
<dbReference type="GO" id="GO:0008137">
    <property type="term" value="F:NADH dehydrogenase (ubiquinone) activity"/>
    <property type="evidence" value="ECO:0007669"/>
    <property type="project" value="UniProtKB-EC"/>
</dbReference>
<keyword evidence="7" id="KW-0999">Mitochondrion inner membrane</keyword>
<dbReference type="GO" id="GO:0015990">
    <property type="term" value="P:electron transport coupled proton transport"/>
    <property type="evidence" value="ECO:0007669"/>
    <property type="project" value="TreeGrafter"/>
</dbReference>
<evidence type="ECO:0000259" key="19">
    <source>
        <dbReference type="Pfam" id="PF06455"/>
    </source>
</evidence>
<evidence type="ECO:0000313" key="20">
    <source>
        <dbReference type="EMBL" id="QTD82973.1"/>
    </source>
</evidence>
<name>A0A8A4VQ37_9ANNE</name>
<dbReference type="EC" id="7.1.1.2" evidence="2 16"/>
<keyword evidence="12 16" id="KW-0830">Ubiquinone</keyword>
<organism evidence="20">
    <name type="scientific">Melinna cristata</name>
    <dbReference type="NCBI Taxonomy" id="222004"/>
    <lineage>
        <taxon>Eukaryota</taxon>
        <taxon>Metazoa</taxon>
        <taxon>Spiralia</taxon>
        <taxon>Lophotrochozoa</taxon>
        <taxon>Annelida</taxon>
        <taxon>Polychaeta</taxon>
        <taxon>Sedentaria</taxon>
        <taxon>Canalipalpata</taxon>
        <taxon>Terebellida</taxon>
        <taxon>Terebelliformia</taxon>
        <taxon>Melinnidae</taxon>
        <taxon>Melinna</taxon>
    </lineage>
</organism>
<dbReference type="GO" id="GO:0005743">
    <property type="term" value="C:mitochondrial inner membrane"/>
    <property type="evidence" value="ECO:0007669"/>
    <property type="project" value="UniProtKB-SubCell"/>
</dbReference>
<feature type="transmembrane region" description="Helical" evidence="16">
    <location>
        <begin position="558"/>
        <end position="577"/>
    </location>
</feature>
<keyword evidence="4 16" id="KW-0813">Transport</keyword>
<feature type="domain" description="NADH-Ubiquinone oxidoreductase (complex I) chain 5 N-terminal" evidence="18">
    <location>
        <begin position="48"/>
        <end position="94"/>
    </location>
</feature>
<geneLocation type="mitochondrion" evidence="20"/>
<feature type="transmembrane region" description="Helical" evidence="16">
    <location>
        <begin position="306"/>
        <end position="323"/>
    </location>
</feature>
<keyword evidence="5" id="KW-0679">Respiratory chain</keyword>
<evidence type="ECO:0000256" key="6">
    <source>
        <dbReference type="ARBA" id="ARBA00022692"/>
    </source>
</evidence>
<dbReference type="PRINTS" id="PR01434">
    <property type="entry name" value="NADHDHGNASE5"/>
</dbReference>
<comment type="catalytic activity">
    <reaction evidence="15 16">
        <text>a ubiquinone + NADH + 5 H(+)(in) = a ubiquinol + NAD(+) + 4 H(+)(out)</text>
        <dbReference type="Rhea" id="RHEA:29091"/>
        <dbReference type="Rhea" id="RHEA-COMP:9565"/>
        <dbReference type="Rhea" id="RHEA-COMP:9566"/>
        <dbReference type="ChEBI" id="CHEBI:15378"/>
        <dbReference type="ChEBI" id="CHEBI:16389"/>
        <dbReference type="ChEBI" id="CHEBI:17976"/>
        <dbReference type="ChEBI" id="CHEBI:57540"/>
        <dbReference type="ChEBI" id="CHEBI:57945"/>
        <dbReference type="EC" id="7.1.1.2"/>
    </reaction>
</comment>
<evidence type="ECO:0000256" key="9">
    <source>
        <dbReference type="ARBA" id="ARBA00022982"/>
    </source>
</evidence>
<feature type="transmembrane region" description="Helical" evidence="16">
    <location>
        <begin position="379"/>
        <end position="406"/>
    </location>
</feature>
<feature type="domain" description="NADH:quinone oxidoreductase/Mrp antiporter transmembrane" evidence="17">
    <location>
        <begin position="113"/>
        <end position="384"/>
    </location>
</feature>
<feature type="transmembrane region" description="Helical" evidence="16">
    <location>
        <begin position="12"/>
        <end position="33"/>
    </location>
</feature>
<keyword evidence="6 16" id="KW-0812">Transmembrane</keyword>
<evidence type="ECO:0000256" key="1">
    <source>
        <dbReference type="ARBA" id="ARBA00004448"/>
    </source>
</evidence>
<feature type="transmembrane region" description="Helical" evidence="16">
    <location>
        <begin position="275"/>
        <end position="300"/>
    </location>
</feature>
<evidence type="ECO:0000256" key="13">
    <source>
        <dbReference type="ARBA" id="ARBA00023128"/>
    </source>
</evidence>
<evidence type="ECO:0000256" key="14">
    <source>
        <dbReference type="ARBA" id="ARBA00023136"/>
    </source>
</evidence>
<dbReference type="Pfam" id="PF00662">
    <property type="entry name" value="Proton_antipo_N"/>
    <property type="match status" value="1"/>
</dbReference>
<comment type="function">
    <text evidence="16">Core subunit of the mitochondrial membrane respiratory chain NADH dehydrogenase (Complex I) which catalyzes electron transfer from NADH through the respiratory chain, using ubiquinone as an electron acceptor. Essential for the catalytic activity and assembly of complex I.</text>
</comment>
<dbReference type="Pfam" id="PF00361">
    <property type="entry name" value="Proton_antipo_M"/>
    <property type="match status" value="1"/>
</dbReference>
<dbReference type="EMBL" id="MW542504">
    <property type="protein sequence ID" value="QTD82973.1"/>
    <property type="molecule type" value="Genomic_DNA"/>
</dbReference>
<feature type="transmembrane region" description="Helical" evidence="16">
    <location>
        <begin position="216"/>
        <end position="237"/>
    </location>
</feature>
<keyword evidence="13 16" id="KW-0496">Mitochondrion</keyword>
<accession>A0A8A4VQ37</accession>
<dbReference type="InterPro" id="IPR001516">
    <property type="entry name" value="Proton_antipo_N"/>
</dbReference>
<feature type="transmembrane region" description="Helical" evidence="16">
    <location>
        <begin position="93"/>
        <end position="111"/>
    </location>
</feature>
<keyword evidence="9" id="KW-0249">Electron transport</keyword>
<comment type="subcellular location">
    <subcellularLocation>
        <location evidence="1">Mitochondrion inner membrane</location>
        <topology evidence="1">Multi-pass membrane protein</topology>
    </subcellularLocation>
</comment>
<keyword evidence="14 16" id="KW-0472">Membrane</keyword>
<evidence type="ECO:0000256" key="8">
    <source>
        <dbReference type="ARBA" id="ARBA00022967"/>
    </source>
</evidence>
<evidence type="ECO:0000256" key="10">
    <source>
        <dbReference type="ARBA" id="ARBA00022989"/>
    </source>
</evidence>
<dbReference type="InterPro" id="IPR001750">
    <property type="entry name" value="ND/Mrp_TM"/>
</dbReference>
<evidence type="ECO:0000259" key="18">
    <source>
        <dbReference type="Pfam" id="PF00662"/>
    </source>
</evidence>
<protein>
    <recommendedName>
        <fullName evidence="3 16">NADH-ubiquinone oxidoreductase chain 5</fullName>
        <ecNumber evidence="2 16">7.1.1.2</ecNumber>
    </recommendedName>
</protein>
<feature type="transmembrane region" description="Helical" evidence="16">
    <location>
        <begin position="172"/>
        <end position="195"/>
    </location>
</feature>
<feature type="transmembrane region" description="Helical" evidence="16">
    <location>
        <begin position="117"/>
        <end position="135"/>
    </location>
</feature>
<keyword evidence="8" id="KW-1278">Translocase</keyword>
<feature type="transmembrane region" description="Helical" evidence="16">
    <location>
        <begin position="427"/>
        <end position="445"/>
    </location>
</feature>